<dbReference type="RefSeq" id="WP_106093321.1">
    <property type="nucleotide sequence ID" value="NZ_PVNL01000124.1"/>
</dbReference>
<keyword evidence="2" id="KW-1133">Transmembrane helix</keyword>
<protein>
    <submittedName>
        <fullName evidence="3">Uncharacterized protein</fullName>
    </submittedName>
</protein>
<feature type="compositionally biased region" description="Pro residues" evidence="1">
    <location>
        <begin position="45"/>
        <end position="59"/>
    </location>
</feature>
<keyword evidence="2" id="KW-0812">Transmembrane</keyword>
<evidence type="ECO:0000313" key="3">
    <source>
        <dbReference type="EMBL" id="PRP98541.1"/>
    </source>
</evidence>
<dbReference type="EMBL" id="PVNL01000124">
    <property type="protein sequence ID" value="PRP98541.1"/>
    <property type="molecule type" value="Genomic_DNA"/>
</dbReference>
<sequence>MNTMKIIGIVATGLTVAGLVGGGVWWWRQRKKQQDGARPVTPDARPGPTPSGPPRPAPSPEQKSTNPRGHMLNAPELPPELQKILDEQFPDSWPPEDAVVNGMTQEDQIVIAVESEQVGNYTQTRQELISAKVLSVEKTLVRGRIIGPVVYAEHHGAHAGHGFRVGDLIEVPRSKILLAARSIEPKKKGYGGEGKSQQTFKPSNLTKETYQVRPATPYDLILPYRTNELEWYVDREMVKMIRIGESGLLEQIMFSEDSMRGPVTVRALDNDPKEGKIFVARWEFNIDP</sequence>
<dbReference type="OrthoDB" id="5528792at2"/>
<evidence type="ECO:0000313" key="4">
    <source>
        <dbReference type="Proteomes" id="UP000238823"/>
    </source>
</evidence>
<organism evidence="3 4">
    <name type="scientific">Enhygromyxa salina</name>
    <dbReference type="NCBI Taxonomy" id="215803"/>
    <lineage>
        <taxon>Bacteria</taxon>
        <taxon>Pseudomonadati</taxon>
        <taxon>Myxococcota</taxon>
        <taxon>Polyangia</taxon>
        <taxon>Nannocystales</taxon>
        <taxon>Nannocystaceae</taxon>
        <taxon>Enhygromyxa</taxon>
    </lineage>
</organism>
<gene>
    <name evidence="3" type="ORF">ENSA7_64840</name>
</gene>
<name>A0A2S9Y0K8_9BACT</name>
<comment type="caution">
    <text evidence="3">The sequence shown here is derived from an EMBL/GenBank/DDBJ whole genome shotgun (WGS) entry which is preliminary data.</text>
</comment>
<evidence type="ECO:0000256" key="1">
    <source>
        <dbReference type="SAM" id="MobiDB-lite"/>
    </source>
</evidence>
<feature type="transmembrane region" description="Helical" evidence="2">
    <location>
        <begin position="6"/>
        <end position="27"/>
    </location>
</feature>
<evidence type="ECO:0000256" key="2">
    <source>
        <dbReference type="SAM" id="Phobius"/>
    </source>
</evidence>
<dbReference type="Proteomes" id="UP000238823">
    <property type="component" value="Unassembled WGS sequence"/>
</dbReference>
<keyword evidence="2" id="KW-0472">Membrane</keyword>
<reference evidence="3 4" key="1">
    <citation type="submission" date="2018-03" db="EMBL/GenBank/DDBJ databases">
        <title>Draft Genome Sequences of the Obligatory Marine Myxobacteria Enhygromyxa salina SWB007.</title>
        <authorList>
            <person name="Poehlein A."/>
            <person name="Moghaddam J.A."/>
            <person name="Harms H."/>
            <person name="Alanjari M."/>
            <person name="Koenig G.M."/>
            <person name="Daniel R."/>
            <person name="Schaeberle T.F."/>
        </authorList>
    </citation>
    <scope>NUCLEOTIDE SEQUENCE [LARGE SCALE GENOMIC DNA]</scope>
    <source>
        <strain evidence="3 4">SWB007</strain>
    </source>
</reference>
<feature type="region of interest" description="Disordered" evidence="1">
    <location>
        <begin position="30"/>
        <end position="75"/>
    </location>
</feature>
<accession>A0A2S9Y0K8</accession>
<dbReference type="AlphaFoldDB" id="A0A2S9Y0K8"/>
<proteinExistence type="predicted"/>